<dbReference type="InterPro" id="IPR016040">
    <property type="entry name" value="NAD(P)-bd_dom"/>
</dbReference>
<dbReference type="AlphaFoldDB" id="A0A9W6MMN9"/>
<evidence type="ECO:0000313" key="2">
    <source>
        <dbReference type="EMBL" id="GLK51208.1"/>
    </source>
</evidence>
<dbReference type="InterPro" id="IPR051606">
    <property type="entry name" value="Polyketide_Oxido-like"/>
</dbReference>
<accession>A0A9W6MMN9</accession>
<dbReference type="PANTHER" id="PTHR43355:SF2">
    <property type="entry name" value="FLAVIN REDUCTASE (NADPH)"/>
    <property type="match status" value="1"/>
</dbReference>
<gene>
    <name evidence="2" type="ORF">GCM10017621_07160</name>
</gene>
<feature type="domain" description="NAD(P)-binding" evidence="1">
    <location>
        <begin position="8"/>
        <end position="198"/>
    </location>
</feature>
<evidence type="ECO:0000259" key="1">
    <source>
        <dbReference type="Pfam" id="PF13460"/>
    </source>
</evidence>
<organism evidence="2 3">
    <name type="scientific">Maricaulis virginensis</name>
    <dbReference type="NCBI Taxonomy" id="144022"/>
    <lineage>
        <taxon>Bacteria</taxon>
        <taxon>Pseudomonadati</taxon>
        <taxon>Pseudomonadota</taxon>
        <taxon>Alphaproteobacteria</taxon>
        <taxon>Maricaulales</taxon>
        <taxon>Maricaulaceae</taxon>
        <taxon>Maricaulis</taxon>
    </lineage>
</organism>
<dbReference type="SUPFAM" id="SSF51735">
    <property type="entry name" value="NAD(P)-binding Rossmann-fold domains"/>
    <property type="match status" value="1"/>
</dbReference>
<dbReference type="Pfam" id="PF13460">
    <property type="entry name" value="NAD_binding_10"/>
    <property type="match status" value="1"/>
</dbReference>
<dbReference type="GO" id="GO:0016646">
    <property type="term" value="F:oxidoreductase activity, acting on the CH-NH group of donors, NAD or NADP as acceptor"/>
    <property type="evidence" value="ECO:0007669"/>
    <property type="project" value="TreeGrafter"/>
</dbReference>
<reference evidence="2" key="2">
    <citation type="submission" date="2023-01" db="EMBL/GenBank/DDBJ databases">
        <authorList>
            <person name="Sun Q."/>
            <person name="Evtushenko L."/>
        </authorList>
    </citation>
    <scope>NUCLEOTIDE SEQUENCE</scope>
    <source>
        <strain evidence="2">VKM B-1513</strain>
    </source>
</reference>
<keyword evidence="3" id="KW-1185">Reference proteome</keyword>
<comment type="caution">
    <text evidence="2">The sequence shown here is derived from an EMBL/GenBank/DDBJ whole genome shotgun (WGS) entry which is preliminary data.</text>
</comment>
<dbReference type="RefSeq" id="WP_271185600.1">
    <property type="nucleotide sequence ID" value="NZ_BSFE01000002.1"/>
</dbReference>
<evidence type="ECO:0000313" key="3">
    <source>
        <dbReference type="Proteomes" id="UP001143486"/>
    </source>
</evidence>
<name>A0A9W6MMN9_9PROT</name>
<dbReference type="Proteomes" id="UP001143486">
    <property type="component" value="Unassembled WGS sequence"/>
</dbReference>
<protein>
    <submittedName>
        <fullName evidence="2">3-beta hydroxysteroid dehydrogenase</fullName>
    </submittedName>
</protein>
<proteinExistence type="predicted"/>
<dbReference type="InterPro" id="IPR036291">
    <property type="entry name" value="NAD(P)-bd_dom_sf"/>
</dbReference>
<reference evidence="2" key="1">
    <citation type="journal article" date="2014" name="Int. J. Syst. Evol. Microbiol.">
        <title>Complete genome sequence of Corynebacterium casei LMG S-19264T (=DSM 44701T), isolated from a smear-ripened cheese.</title>
        <authorList>
            <consortium name="US DOE Joint Genome Institute (JGI-PGF)"/>
            <person name="Walter F."/>
            <person name="Albersmeier A."/>
            <person name="Kalinowski J."/>
            <person name="Ruckert C."/>
        </authorList>
    </citation>
    <scope>NUCLEOTIDE SEQUENCE</scope>
    <source>
        <strain evidence="2">VKM B-1513</strain>
    </source>
</reference>
<dbReference type="EMBL" id="BSFE01000002">
    <property type="protein sequence ID" value="GLK51208.1"/>
    <property type="molecule type" value="Genomic_DNA"/>
</dbReference>
<dbReference type="PANTHER" id="PTHR43355">
    <property type="entry name" value="FLAVIN REDUCTASE (NADPH)"/>
    <property type="match status" value="1"/>
</dbReference>
<dbReference type="Gene3D" id="3.40.50.720">
    <property type="entry name" value="NAD(P)-binding Rossmann-like Domain"/>
    <property type="match status" value="1"/>
</dbReference>
<sequence>MKRIAVFGAAGSVGRCVVKEALDRGHEVTAVVRNPQRAAGLPGLAIPAFAEASDGTAIRAVLRHQDVAVMALRPPAGREAELVGYTRTLLDAALETGVPAVVVGGAASLRFPDQPAWTVLTRPGFLPDAVRPIAQACHAQRQAVLSEGGDGWSHICPPASLEPGRRTGRYRLGADMLVTGEDGRSAISVEDFAIAIVDEAESHAHAGRSFTVGW</sequence>